<dbReference type="Proteomes" id="UP000187485">
    <property type="component" value="Unassembled WGS sequence"/>
</dbReference>
<proteinExistence type="predicted"/>
<name>A0A1L8CX44_9THEO</name>
<evidence type="ECO:0000313" key="2">
    <source>
        <dbReference type="Proteomes" id="UP000187485"/>
    </source>
</evidence>
<evidence type="ECO:0000313" key="1">
    <source>
        <dbReference type="EMBL" id="GAV23505.1"/>
    </source>
</evidence>
<comment type="caution">
    <text evidence="1">The sequence shown here is derived from an EMBL/GenBank/DDBJ whole genome shotgun (WGS) entry which is preliminary data.</text>
</comment>
<dbReference type="RefSeq" id="WP_075859914.1">
    <property type="nucleotide sequence ID" value="NZ_BDJK01000055.1"/>
</dbReference>
<dbReference type="STRING" id="870242.cpu_20150"/>
<gene>
    <name evidence="1" type="ORF">cpu_20150</name>
</gene>
<keyword evidence="2" id="KW-1185">Reference proteome</keyword>
<protein>
    <submittedName>
        <fullName evidence="1">Uncharacterized protein</fullName>
    </submittedName>
</protein>
<dbReference type="OrthoDB" id="1682554at2"/>
<dbReference type="EMBL" id="BDJK01000055">
    <property type="protein sequence ID" value="GAV23505.1"/>
    <property type="molecule type" value="Genomic_DNA"/>
</dbReference>
<organism evidence="1 2">
    <name type="scientific">Carboxydothermus pertinax</name>
    <dbReference type="NCBI Taxonomy" id="870242"/>
    <lineage>
        <taxon>Bacteria</taxon>
        <taxon>Bacillati</taxon>
        <taxon>Bacillota</taxon>
        <taxon>Clostridia</taxon>
        <taxon>Thermoanaerobacterales</taxon>
        <taxon>Thermoanaerobacteraceae</taxon>
        <taxon>Carboxydothermus</taxon>
    </lineage>
</organism>
<sequence>MELKKNERSILAYFPSSAKAIDAAEALKANGINDVQVDRVSRYGVASNPEVNNPISGRGMSGTGLTLYSAGANQFGDDDARVLLSADPSAAGMAAKDYGIAGSEAFLVTAVTTKDKVEQAVKILKEKGAKI</sequence>
<accession>A0A1L8CX44</accession>
<dbReference type="AlphaFoldDB" id="A0A1L8CX44"/>
<reference evidence="2" key="1">
    <citation type="submission" date="2016-12" db="EMBL/GenBank/DDBJ databases">
        <title>Draft Genome Sequences od Carboxydothermus pertinax and islandicus, Hydrogenogenic Carboxydotrophic Bacteria.</title>
        <authorList>
            <person name="Fukuyama Y."/>
            <person name="Ohmae K."/>
            <person name="Yoneda Y."/>
            <person name="Yoshida T."/>
            <person name="Sako Y."/>
        </authorList>
    </citation>
    <scope>NUCLEOTIDE SEQUENCE [LARGE SCALE GENOMIC DNA]</scope>
    <source>
        <strain evidence="2">Ug1</strain>
    </source>
</reference>